<evidence type="ECO:0000313" key="6">
    <source>
        <dbReference type="Proteomes" id="UP000008178"/>
    </source>
</evidence>
<protein>
    <submittedName>
        <fullName evidence="5">Glycosyltransferase (Cell wall biogenesis) Cps9G</fullName>
    </submittedName>
</protein>
<keyword evidence="2" id="KW-0328">Glycosyltransferase</keyword>
<dbReference type="InterPro" id="IPR050834">
    <property type="entry name" value="Glycosyltransf_2"/>
</dbReference>
<dbReference type="KEGG" id="rho:RHOM_12245"/>
<dbReference type="SUPFAM" id="SSF53448">
    <property type="entry name" value="Nucleotide-diphospho-sugar transferases"/>
    <property type="match status" value="1"/>
</dbReference>
<accession>G2T569</accession>
<feature type="domain" description="Glycosyltransferase 2-like" evidence="4">
    <location>
        <begin position="4"/>
        <end position="163"/>
    </location>
</feature>
<keyword evidence="6" id="KW-1185">Reference proteome</keyword>
<dbReference type="GO" id="GO:0016757">
    <property type="term" value="F:glycosyltransferase activity"/>
    <property type="evidence" value="ECO:0007669"/>
    <property type="project" value="UniProtKB-KW"/>
</dbReference>
<name>G2T569_ROSHA</name>
<dbReference type="PANTHER" id="PTHR43685:SF5">
    <property type="entry name" value="GLYCOSYLTRANSFERASE EPSE-RELATED"/>
    <property type="match status" value="1"/>
</dbReference>
<evidence type="ECO:0000256" key="3">
    <source>
        <dbReference type="ARBA" id="ARBA00022679"/>
    </source>
</evidence>
<dbReference type="Pfam" id="PF00535">
    <property type="entry name" value="Glycos_transf_2"/>
    <property type="match status" value="1"/>
</dbReference>
<dbReference type="PANTHER" id="PTHR43685">
    <property type="entry name" value="GLYCOSYLTRANSFERASE"/>
    <property type="match status" value="1"/>
</dbReference>
<keyword evidence="3 5" id="KW-0808">Transferase</keyword>
<evidence type="ECO:0000313" key="5">
    <source>
        <dbReference type="EMBL" id="AEN97557.1"/>
    </source>
</evidence>
<dbReference type="AlphaFoldDB" id="G2T569"/>
<dbReference type="OrthoDB" id="9815829at2"/>
<evidence type="ECO:0000259" key="4">
    <source>
        <dbReference type="Pfam" id="PF00535"/>
    </source>
</evidence>
<dbReference type="Proteomes" id="UP000008178">
    <property type="component" value="Chromosome"/>
</dbReference>
<dbReference type="BioCyc" id="RHOM585394:G1H02-2441-MONOMER"/>
<dbReference type="RefSeq" id="WP_014080568.1">
    <property type="nucleotide sequence ID" value="NC_015977.1"/>
</dbReference>
<organism evidence="5 6">
    <name type="scientific">Roseburia hominis (strain DSM 16839 / JCM 17582 / NCIMB 14029 / A2-183)</name>
    <dbReference type="NCBI Taxonomy" id="585394"/>
    <lineage>
        <taxon>Bacteria</taxon>
        <taxon>Bacillati</taxon>
        <taxon>Bacillota</taxon>
        <taxon>Clostridia</taxon>
        <taxon>Lachnospirales</taxon>
        <taxon>Lachnospiraceae</taxon>
        <taxon>Roseburia</taxon>
    </lineage>
</organism>
<dbReference type="STRING" id="585394.RHOM_12245"/>
<dbReference type="EMBL" id="CP003040">
    <property type="protein sequence ID" value="AEN97557.1"/>
    <property type="molecule type" value="Genomic_DNA"/>
</dbReference>
<dbReference type="eggNOG" id="COG1215">
    <property type="taxonomic scope" value="Bacteria"/>
</dbReference>
<gene>
    <name evidence="5" type="ordered locus">RHOM_12245</name>
</gene>
<dbReference type="InterPro" id="IPR029044">
    <property type="entry name" value="Nucleotide-diphossugar_trans"/>
</dbReference>
<sequence length="269" mass="31957">MAFSVLMSVYKKERPEYLREAVKSVFAQSLVPDEVVLMEDGPLTEELYQMIATLEKRYPALRVCPLRENVQLGRALAKGVEMCTNELIARMDTDDLAMPDRFLHQYVYMEAHPSVMACGGWMQEFNDTGTYHRQKQMPQHNDEIRKYGKYRNPVNHMTVMFRKSAVLRAGNYRHVPLLEDYDLWTRMMVQGMEFYNLPEVLVCMRNNDGVYDRRGGFRYFRRYAAFRKSQKQMHWLNGREYVVALILTMGMTLQPERMRKFVYQKILRK</sequence>
<dbReference type="Gene3D" id="3.90.550.10">
    <property type="entry name" value="Spore Coat Polysaccharide Biosynthesis Protein SpsA, Chain A"/>
    <property type="match status" value="1"/>
</dbReference>
<reference evidence="5 6" key="1">
    <citation type="journal article" date="2015" name="Genome Announc.">
        <title>Complete genome sequence of the human gut symbiont Roseburia hominis.</title>
        <authorList>
            <person name="Travis A.J."/>
            <person name="Kelly D."/>
            <person name="Flint H.J."/>
            <person name="Aminov R.I."/>
        </authorList>
    </citation>
    <scope>NUCLEOTIDE SEQUENCE [LARGE SCALE GENOMIC DNA]</scope>
    <source>
        <strain evidence="6">DSM 16839 / JCM 17582 / NCIMB 14029 / A2-183</strain>
    </source>
</reference>
<evidence type="ECO:0000256" key="2">
    <source>
        <dbReference type="ARBA" id="ARBA00022676"/>
    </source>
</evidence>
<dbReference type="GeneID" id="93724185"/>
<evidence type="ECO:0000256" key="1">
    <source>
        <dbReference type="ARBA" id="ARBA00006739"/>
    </source>
</evidence>
<dbReference type="HOGENOM" id="CLU_025996_0_9_9"/>
<comment type="similarity">
    <text evidence="1">Belongs to the glycosyltransferase 2 family.</text>
</comment>
<dbReference type="InterPro" id="IPR001173">
    <property type="entry name" value="Glyco_trans_2-like"/>
</dbReference>
<proteinExistence type="inferred from homology"/>